<name>A0A0H3ZTI4_ALIFS</name>
<keyword evidence="1" id="KW-0472">Membrane</keyword>
<dbReference type="EMBL" id="KP795553">
    <property type="protein sequence ID" value="AKN37822.1"/>
    <property type="molecule type" value="Genomic_DNA"/>
</dbReference>
<organism evidence="2">
    <name type="scientific">Aliivibrio fischeri</name>
    <name type="common">Vibrio fischeri</name>
    <dbReference type="NCBI Taxonomy" id="668"/>
    <lineage>
        <taxon>Bacteria</taxon>
        <taxon>Pseudomonadati</taxon>
        <taxon>Pseudomonadota</taxon>
        <taxon>Gammaproteobacteria</taxon>
        <taxon>Vibrionales</taxon>
        <taxon>Vibrionaceae</taxon>
        <taxon>Aliivibrio</taxon>
    </lineage>
</organism>
<keyword evidence="1" id="KW-1133">Transmembrane helix</keyword>
<accession>A0A0H3ZTI4</accession>
<sequence length="176" mass="20168">MFNHQNHINVHYHDVLTMRPQRGAFSVDILLYLTFTFLILMFSVTTVLSVLVDKRLANELIQSVERIQQQSATHYATQVLQTRCLPQSVLSMADIDAPDKDELASYAVEYTQRSQSNSAPSGIDIDVTLLDKNNVGRVTQFLSFTRLDDTTFTFHYPLRNQLIDWQQLDVNNGCIK</sequence>
<proteinExistence type="predicted"/>
<feature type="transmembrane region" description="Helical" evidence="1">
    <location>
        <begin position="29"/>
        <end position="52"/>
    </location>
</feature>
<reference evidence="2" key="1">
    <citation type="journal article" date="2015" name="MBio">
        <title>Eco-Evolutionary Dynamics of Episomes among Ecologically Cohesive Bacterial Populations.</title>
        <authorList>
            <person name="Xue H."/>
            <person name="Cordero O.X."/>
            <person name="Camas F.M."/>
            <person name="Trimble W."/>
            <person name="Meyer F."/>
            <person name="Guglielmini J."/>
            <person name="Rocha E.P."/>
            <person name="Polz M.F."/>
        </authorList>
    </citation>
    <scope>NUCLEOTIDE SEQUENCE</scope>
    <source>
        <strain evidence="2">ZF_221</strain>
    </source>
</reference>
<evidence type="ECO:0000313" key="2">
    <source>
        <dbReference type="EMBL" id="AKN37822.1"/>
    </source>
</evidence>
<protein>
    <submittedName>
        <fullName evidence="2">Transporter</fullName>
    </submittedName>
</protein>
<keyword evidence="1" id="KW-0812">Transmembrane</keyword>
<evidence type="ECO:0000256" key="1">
    <source>
        <dbReference type="SAM" id="Phobius"/>
    </source>
</evidence>
<dbReference type="AlphaFoldDB" id="A0A0H3ZTI4"/>